<dbReference type="RefSeq" id="XP_001730918.1">
    <property type="nucleotide sequence ID" value="XM_001730866.1"/>
</dbReference>
<feature type="region of interest" description="Disordered" evidence="1">
    <location>
        <begin position="60"/>
        <end position="87"/>
    </location>
</feature>
<comment type="caution">
    <text evidence="4">The sequence shown here is derived from an EMBL/GenBank/DDBJ whole genome shotgun (WGS) entry which is preliminary data.</text>
</comment>
<evidence type="ECO:0000313" key="5">
    <source>
        <dbReference type="Proteomes" id="UP000008837"/>
    </source>
</evidence>
<feature type="transmembrane region" description="Helical" evidence="2">
    <location>
        <begin position="110"/>
        <end position="136"/>
    </location>
</feature>
<dbReference type="InterPro" id="IPR045866">
    <property type="entry name" value="FAM210A/B-like"/>
</dbReference>
<dbReference type="KEGG" id="mgl:MGL_1917"/>
<dbReference type="EMBL" id="AAYY01000006">
    <property type="protein sequence ID" value="EDP43704.1"/>
    <property type="molecule type" value="Genomic_DNA"/>
</dbReference>
<dbReference type="OMA" id="IKEEMKW"/>
<dbReference type="GO" id="GO:0005739">
    <property type="term" value="C:mitochondrion"/>
    <property type="evidence" value="ECO:0007669"/>
    <property type="project" value="TreeGrafter"/>
</dbReference>
<dbReference type="VEuPathDB" id="FungiDB:MGL_1917"/>
<keyword evidence="5" id="KW-1185">Reference proteome</keyword>
<dbReference type="FunCoup" id="A8PZG4">
    <property type="interactions" value="129"/>
</dbReference>
<feature type="domain" description="DUF1279" evidence="3">
    <location>
        <begin position="101"/>
        <end position="222"/>
    </location>
</feature>
<feature type="transmembrane region" description="Helical" evidence="2">
    <location>
        <begin position="208"/>
        <end position="229"/>
    </location>
</feature>
<sequence>MLGGLSMLRAGVLRVPGRLSSVRVIRSFPSSSVHTAVTRFASGASYGNVATASPVLTSARTFSSAPPPTPQQTVAPNLDANKPHAEHSDKHSVFRRLSFYQRFKTIMKLYGWWALGIYSLLSGIDLTLTFAGIHFLGGEHVEELEALLYKWIGPMLKKLKKEEEPKENTFFTYVKGWFTTEEKANEMEHLIARLSGEFVLAFAIHKTFLVPVRAGLTILITPGIVRWLIKRGLARPLKTTASTAI</sequence>
<dbReference type="GeneID" id="5855225"/>
<dbReference type="InterPro" id="IPR009688">
    <property type="entry name" value="FAM210A/B-like_dom"/>
</dbReference>
<dbReference type="Proteomes" id="UP000008837">
    <property type="component" value="Unassembled WGS sequence"/>
</dbReference>
<evidence type="ECO:0000256" key="2">
    <source>
        <dbReference type="SAM" id="Phobius"/>
    </source>
</evidence>
<evidence type="ECO:0000259" key="3">
    <source>
        <dbReference type="Pfam" id="PF06916"/>
    </source>
</evidence>
<proteinExistence type="predicted"/>
<dbReference type="AlphaFoldDB" id="A8PZG4"/>
<organism evidence="4 5">
    <name type="scientific">Malassezia globosa (strain ATCC MYA-4612 / CBS 7966)</name>
    <name type="common">Dandruff-associated fungus</name>
    <dbReference type="NCBI Taxonomy" id="425265"/>
    <lineage>
        <taxon>Eukaryota</taxon>
        <taxon>Fungi</taxon>
        <taxon>Dikarya</taxon>
        <taxon>Basidiomycota</taxon>
        <taxon>Ustilaginomycotina</taxon>
        <taxon>Malasseziomycetes</taxon>
        <taxon>Malasseziales</taxon>
        <taxon>Malasseziaceae</taxon>
        <taxon>Malassezia</taxon>
    </lineage>
</organism>
<reference evidence="4 5" key="1">
    <citation type="journal article" date="2007" name="Proc. Natl. Acad. Sci. U.S.A.">
        <title>Dandruff-associated Malassezia genomes reveal convergent and divergent virulence traits shared with plant and human fungal pathogens.</title>
        <authorList>
            <person name="Xu J."/>
            <person name="Saunders C.W."/>
            <person name="Hu P."/>
            <person name="Grant R.A."/>
            <person name="Boekhout T."/>
            <person name="Kuramae E.E."/>
            <person name="Kronstad J.W."/>
            <person name="Deangelis Y.M."/>
            <person name="Reeder N.L."/>
            <person name="Johnstone K.R."/>
            <person name="Leland M."/>
            <person name="Fieno A.M."/>
            <person name="Begley W.M."/>
            <person name="Sun Y."/>
            <person name="Lacey M.P."/>
            <person name="Chaudhary T."/>
            <person name="Keough T."/>
            <person name="Chu L."/>
            <person name="Sears R."/>
            <person name="Yuan B."/>
            <person name="Dawson T.L.Jr."/>
        </authorList>
    </citation>
    <scope>NUCLEOTIDE SEQUENCE [LARGE SCALE GENOMIC DNA]</scope>
    <source>
        <strain evidence="5">ATCC MYA-4612 / CBS 7966</strain>
    </source>
</reference>
<dbReference type="InParanoid" id="A8PZG4"/>
<keyword evidence="2" id="KW-0472">Membrane</keyword>
<dbReference type="OrthoDB" id="426386at2759"/>
<keyword evidence="2" id="KW-1133">Transmembrane helix</keyword>
<accession>A8PZG4</accession>
<dbReference type="Pfam" id="PF06916">
    <property type="entry name" value="FAM210A-B_dom"/>
    <property type="match status" value="1"/>
</dbReference>
<evidence type="ECO:0000256" key="1">
    <source>
        <dbReference type="SAM" id="MobiDB-lite"/>
    </source>
</evidence>
<gene>
    <name evidence="4" type="ORF">MGL_1917</name>
</gene>
<keyword evidence="2" id="KW-0812">Transmembrane</keyword>
<protein>
    <recommendedName>
        <fullName evidence="3">DUF1279 domain-containing protein</fullName>
    </recommendedName>
</protein>
<dbReference type="PANTHER" id="PTHR21377">
    <property type="entry name" value="PROTEIN FAM210B, MITOCHONDRIAL"/>
    <property type="match status" value="1"/>
</dbReference>
<dbReference type="PANTHER" id="PTHR21377:SF0">
    <property type="entry name" value="PROTEIN FAM210B, MITOCHONDRIAL"/>
    <property type="match status" value="1"/>
</dbReference>
<evidence type="ECO:0000313" key="4">
    <source>
        <dbReference type="EMBL" id="EDP43704.1"/>
    </source>
</evidence>
<name>A8PZG4_MALGO</name>